<dbReference type="SMART" id="SM00028">
    <property type="entry name" value="TPR"/>
    <property type="match status" value="4"/>
</dbReference>
<feature type="domain" description="J" evidence="5">
    <location>
        <begin position="4"/>
        <end position="69"/>
    </location>
</feature>
<dbReference type="PANTHER" id="PTHR45188:SF2">
    <property type="entry name" value="DNAJ HOMOLOG SUBFAMILY C MEMBER 7"/>
    <property type="match status" value="1"/>
</dbReference>
<dbReference type="Proteomes" id="UP000271010">
    <property type="component" value="Unassembled WGS sequence"/>
</dbReference>
<comment type="caution">
    <text evidence="6">The sequence shown here is derived from an EMBL/GenBank/DDBJ whole genome shotgun (WGS) entry which is preliminary data.</text>
</comment>
<dbReference type="PROSITE" id="PS50005">
    <property type="entry name" value="TPR"/>
    <property type="match status" value="2"/>
</dbReference>
<keyword evidence="4" id="KW-0472">Membrane</keyword>
<evidence type="ECO:0000256" key="4">
    <source>
        <dbReference type="SAM" id="Phobius"/>
    </source>
</evidence>
<dbReference type="RefSeq" id="WP_123131560.1">
    <property type="nucleotide sequence ID" value="NZ_RJJE01000002.1"/>
</dbReference>
<evidence type="ECO:0000313" key="6">
    <source>
        <dbReference type="EMBL" id="RNI32260.1"/>
    </source>
</evidence>
<keyword evidence="7" id="KW-1185">Reference proteome</keyword>
<name>A0A3M9N371_9BACT</name>
<dbReference type="PANTHER" id="PTHR45188">
    <property type="entry name" value="DNAJ PROTEIN P58IPK HOMOLOG"/>
    <property type="match status" value="1"/>
</dbReference>
<dbReference type="PROSITE" id="PS00636">
    <property type="entry name" value="DNAJ_1"/>
    <property type="match status" value="1"/>
</dbReference>
<dbReference type="Gene3D" id="1.10.287.110">
    <property type="entry name" value="DnaJ domain"/>
    <property type="match status" value="1"/>
</dbReference>
<dbReference type="SUPFAM" id="SSF46565">
    <property type="entry name" value="Chaperone J-domain"/>
    <property type="match status" value="1"/>
</dbReference>
<dbReference type="EMBL" id="RJJE01000002">
    <property type="protein sequence ID" value="RNI32260.1"/>
    <property type="molecule type" value="Genomic_DNA"/>
</dbReference>
<feature type="repeat" description="TPR" evidence="3">
    <location>
        <begin position="211"/>
        <end position="244"/>
    </location>
</feature>
<keyword evidence="4" id="KW-1133">Transmembrane helix</keyword>
<protein>
    <recommendedName>
        <fullName evidence="5">J domain-containing protein</fullName>
    </recommendedName>
</protein>
<evidence type="ECO:0000259" key="5">
    <source>
        <dbReference type="PROSITE" id="PS50076"/>
    </source>
</evidence>
<dbReference type="InterPro" id="IPR019734">
    <property type="entry name" value="TPR_rpt"/>
</dbReference>
<dbReference type="Pfam" id="PF00226">
    <property type="entry name" value="DnaJ"/>
    <property type="match status" value="1"/>
</dbReference>
<dbReference type="InterPro" id="IPR036869">
    <property type="entry name" value="J_dom_sf"/>
</dbReference>
<reference evidence="6 7" key="1">
    <citation type="submission" date="2018-11" db="EMBL/GenBank/DDBJ databases">
        <title>Rufibacter latericius sp. nov., isolated from water in Baiyang Lake.</title>
        <authorList>
            <person name="Yang Y."/>
        </authorList>
    </citation>
    <scope>NUCLEOTIDE SEQUENCE [LARGE SCALE GENOMIC DNA]</scope>
    <source>
        <strain evidence="6 7">MCC P1</strain>
    </source>
</reference>
<evidence type="ECO:0000256" key="2">
    <source>
        <dbReference type="ARBA" id="ARBA00022803"/>
    </source>
</evidence>
<dbReference type="CDD" id="cd06257">
    <property type="entry name" value="DnaJ"/>
    <property type="match status" value="1"/>
</dbReference>
<dbReference type="SUPFAM" id="SSF48452">
    <property type="entry name" value="TPR-like"/>
    <property type="match status" value="1"/>
</dbReference>
<evidence type="ECO:0000313" key="7">
    <source>
        <dbReference type="Proteomes" id="UP000271010"/>
    </source>
</evidence>
<dbReference type="InterPro" id="IPR011990">
    <property type="entry name" value="TPR-like_helical_dom_sf"/>
</dbReference>
<evidence type="ECO:0000256" key="3">
    <source>
        <dbReference type="PROSITE-ProRule" id="PRU00339"/>
    </source>
</evidence>
<keyword evidence="4" id="KW-0812">Transmembrane</keyword>
<accession>A0A3M9N371</accession>
<dbReference type="InterPro" id="IPR001623">
    <property type="entry name" value="DnaJ_domain"/>
</dbReference>
<sequence>MSKNYYHILGVSSTASAAEIKAAYKRLALKFHPDKNPNNLQAEERFKQVNEAYQVLSDPRRRASFDLQQEYQQRQRQAEAYTNPRYHHTRPPAGFKERYYRQRPVKHTHFSRRDIQITVTVVLLAVLLVVAVALGWRQIASGRAMDRAREAEREQNWHQAHEAYSTALEHRPGLEEARVGRATLRLRHLQDFGGAIDDYTQALQGNEEPPAAWYAARGKGYLRTRQYPQALEDLNRAIFLDNKQAEAYLDRGIVHLQSEDDFEAAQADISHYLRHSKSVAATATAEALLYRAFAYLRMKNLEKAWQDTEQALRQDDRNPKGYYLQAKIKQLQGEHEYGCALLTKAADLGFVLAREEVQDICR</sequence>
<organism evidence="6 7">
    <name type="scientific">Rufibacter immobilis</name>
    <dbReference type="NCBI Taxonomy" id="1348778"/>
    <lineage>
        <taxon>Bacteria</taxon>
        <taxon>Pseudomonadati</taxon>
        <taxon>Bacteroidota</taxon>
        <taxon>Cytophagia</taxon>
        <taxon>Cytophagales</taxon>
        <taxon>Hymenobacteraceae</taxon>
        <taxon>Rufibacter</taxon>
    </lineage>
</organism>
<dbReference type="PRINTS" id="PR00625">
    <property type="entry name" value="JDOMAIN"/>
</dbReference>
<keyword evidence="2 3" id="KW-0802">TPR repeat</keyword>
<keyword evidence="1" id="KW-0677">Repeat</keyword>
<evidence type="ECO:0000256" key="1">
    <source>
        <dbReference type="ARBA" id="ARBA00022737"/>
    </source>
</evidence>
<gene>
    <name evidence="6" type="ORF">EFA69_02725</name>
</gene>
<dbReference type="SMART" id="SM00271">
    <property type="entry name" value="DnaJ"/>
    <property type="match status" value="1"/>
</dbReference>
<feature type="repeat" description="TPR" evidence="3">
    <location>
        <begin position="285"/>
        <end position="318"/>
    </location>
</feature>
<dbReference type="AlphaFoldDB" id="A0A3M9N371"/>
<dbReference type="InterPro" id="IPR018253">
    <property type="entry name" value="DnaJ_domain_CS"/>
</dbReference>
<proteinExistence type="predicted"/>
<dbReference type="Gene3D" id="1.25.40.10">
    <property type="entry name" value="Tetratricopeptide repeat domain"/>
    <property type="match status" value="3"/>
</dbReference>
<dbReference type="PROSITE" id="PS50076">
    <property type="entry name" value="DNAJ_2"/>
    <property type="match status" value="1"/>
</dbReference>
<dbReference type="OrthoDB" id="1495940at2"/>
<feature type="transmembrane region" description="Helical" evidence="4">
    <location>
        <begin position="115"/>
        <end position="136"/>
    </location>
</feature>